<reference evidence="1 2" key="2">
    <citation type="journal article" date="2013" name="Plant Cell Physiol.">
        <title>Rice Annotation Project Database (RAP-DB): an integrative and interactive database for rice genomics.</title>
        <authorList>
            <person name="Sakai H."/>
            <person name="Lee S.S."/>
            <person name="Tanaka T."/>
            <person name="Numa H."/>
            <person name="Kim J."/>
            <person name="Kawahara Y."/>
            <person name="Wakimoto H."/>
            <person name="Yang C.C."/>
            <person name="Iwamoto M."/>
            <person name="Abe T."/>
            <person name="Yamada Y."/>
            <person name="Muto A."/>
            <person name="Inokuchi H."/>
            <person name="Ikemura T."/>
            <person name="Matsumoto T."/>
            <person name="Sasaki T."/>
            <person name="Itoh T."/>
        </authorList>
    </citation>
    <scope>NUCLEOTIDE SEQUENCE [LARGE SCALE GENOMIC DNA]</scope>
    <source>
        <strain evidence="2">cv. Nipponbare</strain>
    </source>
</reference>
<dbReference type="PaxDb" id="39947-A0A0P0Y7H3"/>
<evidence type="ECO:0000313" key="1">
    <source>
        <dbReference type="EMBL" id="BAT15872.1"/>
    </source>
</evidence>
<name>A0A0P0Y7H3_ORYSJ</name>
<dbReference type="EMBL" id="AP014968">
    <property type="protein sequence ID" value="BAT15872.1"/>
    <property type="molecule type" value="Genomic_DNA"/>
</dbReference>
<accession>A0A0P0Y7H3</accession>
<gene>
    <name evidence="1" type="ordered locus">Os12g0144700</name>
    <name evidence="1" type="ORF">OSNPB_120144700</name>
</gene>
<dbReference type="Proteomes" id="UP000059680">
    <property type="component" value="Chromosome 12"/>
</dbReference>
<proteinExistence type="predicted"/>
<organism evidence="1 2">
    <name type="scientific">Oryza sativa subsp. japonica</name>
    <name type="common">Rice</name>
    <dbReference type="NCBI Taxonomy" id="39947"/>
    <lineage>
        <taxon>Eukaryota</taxon>
        <taxon>Viridiplantae</taxon>
        <taxon>Streptophyta</taxon>
        <taxon>Embryophyta</taxon>
        <taxon>Tracheophyta</taxon>
        <taxon>Spermatophyta</taxon>
        <taxon>Magnoliopsida</taxon>
        <taxon>Liliopsida</taxon>
        <taxon>Poales</taxon>
        <taxon>Poaceae</taxon>
        <taxon>BOP clade</taxon>
        <taxon>Oryzoideae</taxon>
        <taxon>Oryzeae</taxon>
        <taxon>Oryzinae</taxon>
        <taxon>Oryza</taxon>
        <taxon>Oryza sativa</taxon>
    </lineage>
</organism>
<protein>
    <submittedName>
        <fullName evidence="1">Os12g0144700 protein</fullName>
    </submittedName>
</protein>
<reference evidence="2" key="1">
    <citation type="journal article" date="2005" name="Nature">
        <title>The map-based sequence of the rice genome.</title>
        <authorList>
            <consortium name="International rice genome sequencing project (IRGSP)"/>
            <person name="Matsumoto T."/>
            <person name="Wu J."/>
            <person name="Kanamori H."/>
            <person name="Katayose Y."/>
            <person name="Fujisawa M."/>
            <person name="Namiki N."/>
            <person name="Mizuno H."/>
            <person name="Yamamoto K."/>
            <person name="Antonio B.A."/>
            <person name="Baba T."/>
            <person name="Sakata K."/>
            <person name="Nagamura Y."/>
            <person name="Aoki H."/>
            <person name="Arikawa K."/>
            <person name="Arita K."/>
            <person name="Bito T."/>
            <person name="Chiden Y."/>
            <person name="Fujitsuka N."/>
            <person name="Fukunaka R."/>
            <person name="Hamada M."/>
            <person name="Harada C."/>
            <person name="Hayashi A."/>
            <person name="Hijishita S."/>
            <person name="Honda M."/>
            <person name="Hosokawa S."/>
            <person name="Ichikawa Y."/>
            <person name="Idonuma A."/>
            <person name="Iijima M."/>
            <person name="Ikeda M."/>
            <person name="Ikeno M."/>
            <person name="Ito K."/>
            <person name="Ito S."/>
            <person name="Ito T."/>
            <person name="Ito Y."/>
            <person name="Ito Y."/>
            <person name="Iwabuchi A."/>
            <person name="Kamiya K."/>
            <person name="Karasawa W."/>
            <person name="Kurita K."/>
            <person name="Katagiri S."/>
            <person name="Kikuta A."/>
            <person name="Kobayashi H."/>
            <person name="Kobayashi N."/>
            <person name="Machita K."/>
            <person name="Maehara T."/>
            <person name="Masukawa M."/>
            <person name="Mizubayashi T."/>
            <person name="Mukai Y."/>
            <person name="Nagasaki H."/>
            <person name="Nagata Y."/>
            <person name="Naito S."/>
            <person name="Nakashima M."/>
            <person name="Nakama Y."/>
            <person name="Nakamichi Y."/>
            <person name="Nakamura M."/>
            <person name="Meguro A."/>
            <person name="Negishi M."/>
            <person name="Ohta I."/>
            <person name="Ohta T."/>
            <person name="Okamoto M."/>
            <person name="Ono N."/>
            <person name="Saji S."/>
            <person name="Sakaguchi M."/>
            <person name="Sakai K."/>
            <person name="Shibata M."/>
            <person name="Shimokawa T."/>
            <person name="Song J."/>
            <person name="Takazaki Y."/>
            <person name="Terasawa K."/>
            <person name="Tsugane M."/>
            <person name="Tsuji K."/>
            <person name="Ueda S."/>
            <person name="Waki K."/>
            <person name="Yamagata H."/>
            <person name="Yamamoto M."/>
            <person name="Yamamoto S."/>
            <person name="Yamane H."/>
            <person name="Yoshiki S."/>
            <person name="Yoshihara R."/>
            <person name="Yukawa K."/>
            <person name="Zhong H."/>
            <person name="Yano M."/>
            <person name="Yuan Q."/>
            <person name="Ouyang S."/>
            <person name="Liu J."/>
            <person name="Jones K.M."/>
            <person name="Gansberger K."/>
            <person name="Moffat K."/>
            <person name="Hill J."/>
            <person name="Bera J."/>
            <person name="Fadrosh D."/>
            <person name="Jin S."/>
            <person name="Johri S."/>
            <person name="Kim M."/>
            <person name="Overton L."/>
            <person name="Reardon M."/>
            <person name="Tsitrin T."/>
            <person name="Vuong H."/>
            <person name="Weaver B."/>
            <person name="Ciecko A."/>
            <person name="Tallon L."/>
            <person name="Jackson J."/>
            <person name="Pai G."/>
            <person name="Aken S.V."/>
            <person name="Utterback T."/>
            <person name="Reidmuller S."/>
            <person name="Feldblyum T."/>
            <person name="Hsiao J."/>
            <person name="Zismann V."/>
            <person name="Iobst S."/>
            <person name="de Vazeille A.R."/>
            <person name="Buell C.R."/>
            <person name="Ying K."/>
            <person name="Li Y."/>
            <person name="Lu T."/>
            <person name="Huang Y."/>
            <person name="Zhao Q."/>
            <person name="Feng Q."/>
            <person name="Zhang L."/>
            <person name="Zhu J."/>
            <person name="Weng Q."/>
            <person name="Mu J."/>
            <person name="Lu Y."/>
            <person name="Fan D."/>
            <person name="Liu Y."/>
            <person name="Guan J."/>
            <person name="Zhang Y."/>
            <person name="Yu S."/>
            <person name="Liu X."/>
            <person name="Zhang Y."/>
            <person name="Hong G."/>
            <person name="Han B."/>
            <person name="Choisne N."/>
            <person name="Demange N."/>
            <person name="Orjeda G."/>
            <person name="Samain S."/>
            <person name="Cattolico L."/>
            <person name="Pelletier E."/>
            <person name="Couloux A."/>
            <person name="Segurens B."/>
            <person name="Wincker P."/>
            <person name="D'Hont A."/>
            <person name="Scarpelli C."/>
            <person name="Weissenbach J."/>
            <person name="Salanoubat M."/>
            <person name="Quetier F."/>
            <person name="Yu Y."/>
            <person name="Kim H.R."/>
            <person name="Rambo T."/>
            <person name="Currie J."/>
            <person name="Collura K."/>
            <person name="Luo M."/>
            <person name="Yang T."/>
            <person name="Ammiraju J.S.S."/>
            <person name="Engler F."/>
            <person name="Soderlund C."/>
            <person name="Wing R.A."/>
            <person name="Palmer L.E."/>
            <person name="de la Bastide M."/>
            <person name="Spiegel L."/>
            <person name="Nascimento L."/>
            <person name="Zutavern T."/>
            <person name="O'Shaughnessy A."/>
            <person name="Dike S."/>
            <person name="Dedhia N."/>
            <person name="Preston R."/>
            <person name="Balija V."/>
            <person name="McCombie W.R."/>
            <person name="Chow T."/>
            <person name="Chen H."/>
            <person name="Chung M."/>
            <person name="Chen C."/>
            <person name="Shaw J."/>
            <person name="Wu H."/>
            <person name="Hsiao K."/>
            <person name="Chao Y."/>
            <person name="Chu M."/>
            <person name="Cheng C."/>
            <person name="Hour A."/>
            <person name="Lee P."/>
            <person name="Lin S."/>
            <person name="Lin Y."/>
            <person name="Liou J."/>
            <person name="Liu S."/>
            <person name="Hsing Y."/>
            <person name="Raghuvanshi S."/>
            <person name="Mohanty A."/>
            <person name="Bharti A.K."/>
            <person name="Gaur A."/>
            <person name="Gupta V."/>
            <person name="Kumar D."/>
            <person name="Ravi V."/>
            <person name="Vij S."/>
            <person name="Kapur A."/>
            <person name="Khurana P."/>
            <person name="Khurana P."/>
            <person name="Khurana J.P."/>
            <person name="Tyagi A.K."/>
            <person name="Gaikwad K."/>
            <person name="Singh A."/>
            <person name="Dalal V."/>
            <person name="Srivastava S."/>
            <person name="Dixit A."/>
            <person name="Pal A.K."/>
            <person name="Ghazi I.A."/>
            <person name="Yadav M."/>
            <person name="Pandit A."/>
            <person name="Bhargava A."/>
            <person name="Sureshbabu K."/>
            <person name="Batra K."/>
            <person name="Sharma T.R."/>
            <person name="Mohapatra T."/>
            <person name="Singh N.K."/>
            <person name="Messing J."/>
            <person name="Nelson A.B."/>
            <person name="Fuks G."/>
            <person name="Kavchok S."/>
            <person name="Keizer G."/>
            <person name="Linton E."/>
            <person name="Llaca V."/>
            <person name="Song R."/>
            <person name="Tanyolac B."/>
            <person name="Young S."/>
            <person name="Ho-Il K."/>
            <person name="Hahn J.H."/>
            <person name="Sangsakoo G."/>
            <person name="Vanavichit A."/>
            <person name="de Mattos Luiz.A.T."/>
            <person name="Zimmer P.D."/>
            <person name="Malone G."/>
            <person name="Dellagostin O."/>
            <person name="de Oliveira A.C."/>
            <person name="Bevan M."/>
            <person name="Bancroft I."/>
            <person name="Minx P."/>
            <person name="Cordum H."/>
            <person name="Wilson R."/>
            <person name="Cheng Z."/>
            <person name="Jin W."/>
            <person name="Jiang J."/>
            <person name="Leong S.A."/>
            <person name="Iwama H."/>
            <person name="Gojobori T."/>
            <person name="Itoh T."/>
            <person name="Niimura Y."/>
            <person name="Fujii Y."/>
            <person name="Habara T."/>
            <person name="Sakai H."/>
            <person name="Sato Y."/>
            <person name="Wilson G."/>
            <person name="Kumar K."/>
            <person name="McCouch S."/>
            <person name="Juretic N."/>
            <person name="Hoen D."/>
            <person name="Wright S."/>
            <person name="Bruskiewich R."/>
            <person name="Bureau T."/>
            <person name="Miyao A."/>
            <person name="Hirochika H."/>
            <person name="Nishikawa T."/>
            <person name="Kadowaki K."/>
            <person name="Sugiura M."/>
            <person name="Burr B."/>
            <person name="Sasaki T."/>
        </authorList>
    </citation>
    <scope>NUCLEOTIDE SEQUENCE [LARGE SCALE GENOMIC DNA]</scope>
    <source>
        <strain evidence="2">cv. Nipponbare</strain>
    </source>
</reference>
<sequence>MRRATAAARGLDLASAGLGRPAVAILLFCCRACRRSSPLHIDRQAHRSPPLRTIKLVFLLFAPPSSSARLLDLH</sequence>
<dbReference type="Gramene" id="Os12t0144700-01">
    <property type="protein sequence ID" value="Os12t0144700-01"/>
    <property type="gene ID" value="Os12g0144700"/>
</dbReference>
<dbReference type="AlphaFoldDB" id="A0A0P0Y7H3"/>
<dbReference type="InParanoid" id="A0A0P0Y7H3"/>
<keyword evidence="2" id="KW-1185">Reference proteome</keyword>
<reference evidence="1 2" key="3">
    <citation type="journal article" date="2013" name="Rice">
        <title>Improvement of the Oryza sativa Nipponbare reference genome using next generation sequence and optical map data.</title>
        <authorList>
            <person name="Kawahara Y."/>
            <person name="de la Bastide M."/>
            <person name="Hamilton J.P."/>
            <person name="Kanamori H."/>
            <person name="McCombie W.R."/>
            <person name="Ouyang S."/>
            <person name="Schwartz D.C."/>
            <person name="Tanaka T."/>
            <person name="Wu J."/>
            <person name="Zhou S."/>
            <person name="Childs K.L."/>
            <person name="Davidson R.M."/>
            <person name="Lin H."/>
            <person name="Quesada-Ocampo L."/>
            <person name="Vaillancourt B."/>
            <person name="Sakai H."/>
            <person name="Lee S.S."/>
            <person name="Kim J."/>
            <person name="Numa H."/>
            <person name="Itoh T."/>
            <person name="Buell C.R."/>
            <person name="Matsumoto T."/>
        </authorList>
    </citation>
    <scope>NUCLEOTIDE SEQUENCE [LARGE SCALE GENOMIC DNA]</scope>
    <source>
        <strain evidence="2">cv. Nipponbare</strain>
    </source>
</reference>
<evidence type="ECO:0000313" key="2">
    <source>
        <dbReference type="Proteomes" id="UP000059680"/>
    </source>
</evidence>